<organism evidence="1 2">
    <name type="scientific">Tangfeifania diversioriginum</name>
    <dbReference type="NCBI Taxonomy" id="1168035"/>
    <lineage>
        <taxon>Bacteria</taxon>
        <taxon>Pseudomonadati</taxon>
        <taxon>Bacteroidota</taxon>
        <taxon>Bacteroidia</taxon>
        <taxon>Marinilabiliales</taxon>
        <taxon>Prolixibacteraceae</taxon>
        <taxon>Tangfeifania</taxon>
    </lineage>
</organism>
<evidence type="ECO:0000313" key="2">
    <source>
        <dbReference type="Proteomes" id="UP000184050"/>
    </source>
</evidence>
<dbReference type="Proteomes" id="UP000184050">
    <property type="component" value="Unassembled WGS sequence"/>
</dbReference>
<accession>A0A1M6G4H6</accession>
<keyword evidence="2" id="KW-1185">Reference proteome</keyword>
<protein>
    <submittedName>
        <fullName evidence="1">Uncharacterized protein</fullName>
    </submittedName>
</protein>
<sequence length="70" mass="8160">MKNSSTFFYVVKSFFTDSDNTEFYDEMNLTEMENTGFEPSENSIKTILDFAHAYDVVETETTGQIEMNYN</sequence>
<evidence type="ECO:0000313" key="1">
    <source>
        <dbReference type="EMBL" id="SHJ04905.1"/>
    </source>
</evidence>
<dbReference type="STRING" id="1168035.SAMN05444280_11029"/>
<dbReference type="AlphaFoldDB" id="A0A1M6G4H6"/>
<reference evidence="1 2" key="1">
    <citation type="submission" date="2016-11" db="EMBL/GenBank/DDBJ databases">
        <authorList>
            <person name="Jaros S."/>
            <person name="Januszkiewicz K."/>
            <person name="Wedrychowicz H."/>
        </authorList>
    </citation>
    <scope>NUCLEOTIDE SEQUENCE [LARGE SCALE GENOMIC DNA]</scope>
    <source>
        <strain evidence="1 2">DSM 27063</strain>
    </source>
</reference>
<name>A0A1M6G4H6_9BACT</name>
<proteinExistence type="predicted"/>
<dbReference type="EMBL" id="FQZE01000010">
    <property type="protein sequence ID" value="SHJ04905.1"/>
    <property type="molecule type" value="Genomic_DNA"/>
</dbReference>
<gene>
    <name evidence="1" type="ORF">SAMN05444280_11029</name>
</gene>